<keyword evidence="2" id="KW-1185">Reference proteome</keyword>
<proteinExistence type="predicted"/>
<organism evidence="1 2">
    <name type="scientific">Ehrlichia sennetsu (strain ATCC VR-367 / Miyayama)</name>
    <name type="common">Neorickettsia sennetsu</name>
    <dbReference type="NCBI Taxonomy" id="222891"/>
    <lineage>
        <taxon>Bacteria</taxon>
        <taxon>Pseudomonadati</taxon>
        <taxon>Pseudomonadota</taxon>
        <taxon>Alphaproteobacteria</taxon>
        <taxon>Rickettsiales</taxon>
        <taxon>Anaplasmataceae</taxon>
        <taxon>Ehrlichia</taxon>
    </lineage>
</organism>
<dbReference type="Proteomes" id="UP000001942">
    <property type="component" value="Chromosome"/>
</dbReference>
<dbReference type="HOGENOM" id="CLU_3273365_0_0_5"/>
<gene>
    <name evidence="1" type="ordered locus">NSE_0631</name>
</gene>
<name>Q2GDD7_EHRS3</name>
<protein>
    <submittedName>
        <fullName evidence="1">Uncharacterized protein</fullName>
    </submittedName>
</protein>
<dbReference type="KEGG" id="nse:NSE_0631"/>
<sequence length="41" mass="4839">MKKGFAVPVRSSYTLRYVVFTELDVHFLVPCCKFYPPLEEK</sequence>
<accession>Q2GDD7</accession>
<dbReference type="STRING" id="222891.NSE_0631"/>
<reference evidence="1 2" key="1">
    <citation type="journal article" date="2006" name="PLoS Genet.">
        <title>Comparative genomics of emerging human ehrlichiosis agents.</title>
        <authorList>
            <person name="Dunning Hotopp J.C."/>
            <person name="Lin M."/>
            <person name="Madupu R."/>
            <person name="Crabtree J."/>
            <person name="Angiuoli S.V."/>
            <person name="Eisen J.A."/>
            <person name="Seshadri R."/>
            <person name="Ren Q."/>
            <person name="Wu M."/>
            <person name="Utterback T.R."/>
            <person name="Smith S."/>
            <person name="Lewis M."/>
            <person name="Khouri H."/>
            <person name="Zhang C."/>
            <person name="Niu H."/>
            <person name="Lin Q."/>
            <person name="Ohashi N."/>
            <person name="Zhi N."/>
            <person name="Nelson W."/>
            <person name="Brinkac L.M."/>
            <person name="Dodson R.J."/>
            <person name="Rosovitz M.J."/>
            <person name="Sundaram J."/>
            <person name="Daugherty S.C."/>
            <person name="Davidsen T."/>
            <person name="Durkin A.S."/>
            <person name="Gwinn M."/>
            <person name="Haft D.H."/>
            <person name="Selengut J.D."/>
            <person name="Sullivan S.A."/>
            <person name="Zafar N."/>
            <person name="Zhou L."/>
            <person name="Benahmed F."/>
            <person name="Forberger H."/>
            <person name="Halpin R."/>
            <person name="Mulligan S."/>
            <person name="Robinson J."/>
            <person name="White O."/>
            <person name="Rikihisa Y."/>
            <person name="Tettelin H."/>
        </authorList>
    </citation>
    <scope>NUCLEOTIDE SEQUENCE [LARGE SCALE GENOMIC DNA]</scope>
    <source>
        <strain evidence="2">ATCC VR-367 / Miyayama</strain>
    </source>
</reference>
<dbReference type="AlphaFoldDB" id="Q2GDD7"/>
<evidence type="ECO:0000313" key="1">
    <source>
        <dbReference type="EMBL" id="ABD45898.1"/>
    </source>
</evidence>
<dbReference type="EMBL" id="CP000237">
    <property type="protein sequence ID" value="ABD45898.1"/>
    <property type="molecule type" value="Genomic_DNA"/>
</dbReference>
<evidence type="ECO:0000313" key="2">
    <source>
        <dbReference type="Proteomes" id="UP000001942"/>
    </source>
</evidence>